<feature type="non-terminal residue" evidence="2">
    <location>
        <position position="87"/>
    </location>
</feature>
<dbReference type="AlphaFoldDB" id="A0A382FP46"/>
<dbReference type="InterPro" id="IPR007534">
    <property type="entry name" value="LuxE"/>
</dbReference>
<evidence type="ECO:0000313" key="2">
    <source>
        <dbReference type="EMBL" id="SVB63751.1"/>
    </source>
</evidence>
<organism evidence="2">
    <name type="scientific">marine metagenome</name>
    <dbReference type="NCBI Taxonomy" id="408172"/>
    <lineage>
        <taxon>unclassified sequences</taxon>
        <taxon>metagenomes</taxon>
        <taxon>ecological metagenomes</taxon>
    </lineage>
</organism>
<sequence>MFQINEIIATLPYSLSQKEKSVLFNAALRSLTDHHYQHCSEYKSILDALKYDRNASYSYDQFPFLPVRLFKDYKLSSINEKKIFKTM</sequence>
<reference evidence="2" key="1">
    <citation type="submission" date="2018-05" db="EMBL/GenBank/DDBJ databases">
        <authorList>
            <person name="Lanie J.A."/>
            <person name="Ng W.-L."/>
            <person name="Kazmierczak K.M."/>
            <person name="Andrzejewski T.M."/>
            <person name="Davidsen T.M."/>
            <person name="Wayne K.J."/>
            <person name="Tettelin H."/>
            <person name="Glass J.I."/>
            <person name="Rusch D."/>
            <person name="Podicherti R."/>
            <person name="Tsui H.-C.T."/>
            <person name="Winkler M.E."/>
        </authorList>
    </citation>
    <scope>NUCLEOTIDE SEQUENCE</scope>
</reference>
<name>A0A382FP46_9ZZZZ</name>
<accession>A0A382FP46</accession>
<feature type="domain" description="Acyl-protein synthetase LuxE" evidence="1">
    <location>
        <begin position="7"/>
        <end position="83"/>
    </location>
</feature>
<dbReference type="Pfam" id="PF04443">
    <property type="entry name" value="LuxE"/>
    <property type="match status" value="1"/>
</dbReference>
<proteinExistence type="predicted"/>
<dbReference type="GO" id="GO:0047474">
    <property type="term" value="F:long-chain fatty acid--protein ligase activity"/>
    <property type="evidence" value="ECO:0007669"/>
    <property type="project" value="InterPro"/>
</dbReference>
<evidence type="ECO:0000259" key="1">
    <source>
        <dbReference type="Pfam" id="PF04443"/>
    </source>
</evidence>
<dbReference type="GO" id="GO:0008218">
    <property type="term" value="P:bioluminescence"/>
    <property type="evidence" value="ECO:0007669"/>
    <property type="project" value="InterPro"/>
</dbReference>
<dbReference type="EMBL" id="UINC01050601">
    <property type="protein sequence ID" value="SVB63751.1"/>
    <property type="molecule type" value="Genomic_DNA"/>
</dbReference>
<protein>
    <recommendedName>
        <fullName evidence="1">Acyl-protein synthetase LuxE domain-containing protein</fullName>
    </recommendedName>
</protein>
<gene>
    <name evidence="2" type="ORF">METZ01_LOCUS216605</name>
</gene>